<gene>
    <name evidence="2" type="ORF">ACFFX0_27500</name>
</gene>
<evidence type="ECO:0000313" key="2">
    <source>
        <dbReference type="EMBL" id="MFB9074731.1"/>
    </source>
</evidence>
<sequence length="147" mass="16160">MTGPGRPSSPGPQGPRPSHWRLAPEAEPGRSCGLRPATAPSRSAPGGRGRGCSAGAACRLRPPRRSARLGAQQWSGHRHRRCRCRPRRGSAPPRRARRRSCQRPRQRPRRRPSPCSAGPGWSPPWQPFPARIRIQTAPCGGPVQSWR</sequence>
<name>A0ABV5G6Z4_9MICC</name>
<organism evidence="2 3">
    <name type="scientific">Citricoccus parietis</name>
    <dbReference type="NCBI Taxonomy" id="592307"/>
    <lineage>
        <taxon>Bacteria</taxon>
        <taxon>Bacillati</taxon>
        <taxon>Actinomycetota</taxon>
        <taxon>Actinomycetes</taxon>
        <taxon>Micrococcales</taxon>
        <taxon>Micrococcaceae</taxon>
        <taxon>Citricoccus</taxon>
    </lineage>
</organism>
<proteinExistence type="predicted"/>
<comment type="caution">
    <text evidence="2">The sequence shown here is derived from an EMBL/GenBank/DDBJ whole genome shotgun (WGS) entry which is preliminary data.</text>
</comment>
<evidence type="ECO:0000256" key="1">
    <source>
        <dbReference type="SAM" id="MobiDB-lite"/>
    </source>
</evidence>
<keyword evidence="3" id="KW-1185">Reference proteome</keyword>
<dbReference type="Proteomes" id="UP001589575">
    <property type="component" value="Unassembled WGS sequence"/>
</dbReference>
<feature type="region of interest" description="Disordered" evidence="1">
    <location>
        <begin position="1"/>
        <end position="147"/>
    </location>
</feature>
<dbReference type="EMBL" id="JBHMFI010000002">
    <property type="protein sequence ID" value="MFB9074731.1"/>
    <property type="molecule type" value="Genomic_DNA"/>
</dbReference>
<feature type="compositionally biased region" description="Basic residues" evidence="1">
    <location>
        <begin position="76"/>
        <end position="112"/>
    </location>
</feature>
<reference evidence="2 3" key="1">
    <citation type="submission" date="2024-09" db="EMBL/GenBank/DDBJ databases">
        <authorList>
            <person name="Sun Q."/>
            <person name="Mori K."/>
        </authorList>
    </citation>
    <scope>NUCLEOTIDE SEQUENCE [LARGE SCALE GENOMIC DNA]</scope>
    <source>
        <strain evidence="2 3">CCM 7609</strain>
    </source>
</reference>
<protein>
    <submittedName>
        <fullName evidence="2">Uncharacterized protein</fullName>
    </submittedName>
</protein>
<accession>A0ABV5G6Z4</accession>
<evidence type="ECO:0000313" key="3">
    <source>
        <dbReference type="Proteomes" id="UP001589575"/>
    </source>
</evidence>